<accession>A0A9Q1KWW5</accession>
<dbReference type="AlphaFoldDB" id="A0A9Q1KWW5"/>
<organism evidence="1 2">
    <name type="scientific">Carnegiea gigantea</name>
    <dbReference type="NCBI Taxonomy" id="171969"/>
    <lineage>
        <taxon>Eukaryota</taxon>
        <taxon>Viridiplantae</taxon>
        <taxon>Streptophyta</taxon>
        <taxon>Embryophyta</taxon>
        <taxon>Tracheophyta</taxon>
        <taxon>Spermatophyta</taxon>
        <taxon>Magnoliopsida</taxon>
        <taxon>eudicotyledons</taxon>
        <taxon>Gunneridae</taxon>
        <taxon>Pentapetalae</taxon>
        <taxon>Caryophyllales</taxon>
        <taxon>Cactineae</taxon>
        <taxon>Cactaceae</taxon>
        <taxon>Cactoideae</taxon>
        <taxon>Echinocereeae</taxon>
        <taxon>Carnegiea</taxon>
    </lineage>
</organism>
<gene>
    <name evidence="1" type="ORF">Cgig2_032638</name>
</gene>
<comment type="caution">
    <text evidence="1">The sequence shown here is derived from an EMBL/GenBank/DDBJ whole genome shotgun (WGS) entry which is preliminary data.</text>
</comment>
<dbReference type="EMBL" id="JAKOGI010000012">
    <property type="protein sequence ID" value="KAJ8451013.1"/>
    <property type="molecule type" value="Genomic_DNA"/>
</dbReference>
<keyword evidence="2" id="KW-1185">Reference proteome</keyword>
<protein>
    <submittedName>
        <fullName evidence="1">Uncharacterized protein</fullName>
    </submittedName>
</protein>
<reference evidence="1" key="1">
    <citation type="submission" date="2022-04" db="EMBL/GenBank/DDBJ databases">
        <title>Carnegiea gigantea Genome sequencing and assembly v2.</title>
        <authorList>
            <person name="Copetti D."/>
            <person name="Sanderson M.J."/>
            <person name="Burquez A."/>
            <person name="Wojciechowski M.F."/>
        </authorList>
    </citation>
    <scope>NUCLEOTIDE SEQUENCE</scope>
    <source>
        <strain evidence="1">SGP5-SGP5p</strain>
        <tissue evidence="1">Aerial part</tissue>
    </source>
</reference>
<evidence type="ECO:0000313" key="2">
    <source>
        <dbReference type="Proteomes" id="UP001153076"/>
    </source>
</evidence>
<dbReference type="Proteomes" id="UP001153076">
    <property type="component" value="Unassembled WGS sequence"/>
</dbReference>
<name>A0A9Q1KWW5_9CARY</name>
<proteinExistence type="predicted"/>
<evidence type="ECO:0000313" key="1">
    <source>
        <dbReference type="EMBL" id="KAJ8451013.1"/>
    </source>
</evidence>
<sequence>MAGLHASPDLVPHESTTVYPGMPQGYFDQRMHLSGRQNPMLFNALETTNAPLHSEFHPYPASQPRWFNEFAIGSSAPNMSQMMLGPCMWRNVPQFPFTVNSNVRTEVPVERGQVPAMGPAFEAASYCLEEFTSLPLLRGKSRVRGEGLGSCFVKANRRSLWVLIPRIDDRDLEDHVTEGRERE</sequence>